<gene>
    <name evidence="2" type="primary">AUGUSTUS-3.0.2_31693</name>
    <name evidence="2" type="ORF">TcasGA2_TC031693</name>
</gene>
<protein>
    <submittedName>
        <fullName evidence="2">Uncharacterized protein</fullName>
    </submittedName>
</protein>
<reference evidence="2 3" key="2">
    <citation type="journal article" date="2010" name="Nucleic Acids Res.">
        <title>BeetleBase in 2010: revisions to provide comprehensive genomic information for Tribolium castaneum.</title>
        <authorList>
            <person name="Kim H.S."/>
            <person name="Murphy T."/>
            <person name="Xia J."/>
            <person name="Caragea D."/>
            <person name="Park Y."/>
            <person name="Beeman R.W."/>
            <person name="Lorenzen M.D."/>
            <person name="Butcher S."/>
            <person name="Manak J.R."/>
            <person name="Brown S.J."/>
        </authorList>
    </citation>
    <scope>NUCLEOTIDE SEQUENCE [LARGE SCALE GENOMIC DNA]</scope>
    <source>
        <strain evidence="2 3">Georgia GA2</strain>
    </source>
</reference>
<dbReference type="AlphaFoldDB" id="A0A139W8Q5"/>
<dbReference type="Proteomes" id="UP000007266">
    <property type="component" value="Unassembled WGS sequence"/>
</dbReference>
<sequence length="94" mass="10551">MRVREAFCSTFRPSKRRYHPVTGNGTKEQSVLIGSFSLRVLFCMACVGETLVVLIGVFRYASSAGYMSVFYSYDLRRMFFAICTPLSAIPLDCG</sequence>
<dbReference type="InParanoid" id="A0A139W8Q5"/>
<keyword evidence="1" id="KW-0812">Transmembrane</keyword>
<accession>A0A139W8Q5</accession>
<organism evidence="2 3">
    <name type="scientific">Tribolium castaneum</name>
    <name type="common">Red flour beetle</name>
    <dbReference type="NCBI Taxonomy" id="7070"/>
    <lineage>
        <taxon>Eukaryota</taxon>
        <taxon>Metazoa</taxon>
        <taxon>Ecdysozoa</taxon>
        <taxon>Arthropoda</taxon>
        <taxon>Hexapoda</taxon>
        <taxon>Insecta</taxon>
        <taxon>Pterygota</taxon>
        <taxon>Neoptera</taxon>
        <taxon>Endopterygota</taxon>
        <taxon>Coleoptera</taxon>
        <taxon>Polyphaga</taxon>
        <taxon>Cucujiformia</taxon>
        <taxon>Tenebrionidae</taxon>
        <taxon>Tenebrionidae incertae sedis</taxon>
        <taxon>Tribolium</taxon>
    </lineage>
</organism>
<name>A0A139W8Q5_TRICA</name>
<evidence type="ECO:0000313" key="3">
    <source>
        <dbReference type="Proteomes" id="UP000007266"/>
    </source>
</evidence>
<reference evidence="2 3" key="1">
    <citation type="journal article" date="2008" name="Nature">
        <title>The genome of the model beetle and pest Tribolium castaneum.</title>
        <authorList>
            <consortium name="Tribolium Genome Sequencing Consortium"/>
            <person name="Richards S."/>
            <person name="Gibbs R.A."/>
            <person name="Weinstock G.M."/>
            <person name="Brown S.J."/>
            <person name="Denell R."/>
            <person name="Beeman R.W."/>
            <person name="Gibbs R."/>
            <person name="Beeman R.W."/>
            <person name="Brown S.J."/>
            <person name="Bucher G."/>
            <person name="Friedrich M."/>
            <person name="Grimmelikhuijzen C.J."/>
            <person name="Klingler M."/>
            <person name="Lorenzen M."/>
            <person name="Richards S."/>
            <person name="Roth S."/>
            <person name="Schroder R."/>
            <person name="Tautz D."/>
            <person name="Zdobnov E.M."/>
            <person name="Muzny D."/>
            <person name="Gibbs R.A."/>
            <person name="Weinstock G.M."/>
            <person name="Attaway T."/>
            <person name="Bell S."/>
            <person name="Buhay C.J."/>
            <person name="Chandrabose M.N."/>
            <person name="Chavez D."/>
            <person name="Clerk-Blankenburg K.P."/>
            <person name="Cree A."/>
            <person name="Dao M."/>
            <person name="Davis C."/>
            <person name="Chacko J."/>
            <person name="Dinh H."/>
            <person name="Dugan-Rocha S."/>
            <person name="Fowler G."/>
            <person name="Garner T.T."/>
            <person name="Garnes J."/>
            <person name="Gnirke A."/>
            <person name="Hawes A."/>
            <person name="Hernandez J."/>
            <person name="Hines S."/>
            <person name="Holder M."/>
            <person name="Hume J."/>
            <person name="Jhangiani S.N."/>
            <person name="Joshi V."/>
            <person name="Khan Z.M."/>
            <person name="Jackson L."/>
            <person name="Kovar C."/>
            <person name="Kowis A."/>
            <person name="Lee S."/>
            <person name="Lewis L.R."/>
            <person name="Margolis J."/>
            <person name="Morgan M."/>
            <person name="Nazareth L.V."/>
            <person name="Nguyen N."/>
            <person name="Okwuonu G."/>
            <person name="Parker D."/>
            <person name="Richards S."/>
            <person name="Ruiz S.J."/>
            <person name="Santibanez J."/>
            <person name="Savard J."/>
            <person name="Scherer S.E."/>
            <person name="Schneider B."/>
            <person name="Sodergren E."/>
            <person name="Tautz D."/>
            <person name="Vattahil S."/>
            <person name="Villasana D."/>
            <person name="White C.S."/>
            <person name="Wright R."/>
            <person name="Park Y."/>
            <person name="Beeman R.W."/>
            <person name="Lord J."/>
            <person name="Oppert B."/>
            <person name="Lorenzen M."/>
            <person name="Brown S."/>
            <person name="Wang L."/>
            <person name="Savard J."/>
            <person name="Tautz D."/>
            <person name="Richards S."/>
            <person name="Weinstock G."/>
            <person name="Gibbs R.A."/>
            <person name="Liu Y."/>
            <person name="Worley K."/>
            <person name="Weinstock G."/>
            <person name="Elsik C.G."/>
            <person name="Reese J.T."/>
            <person name="Elhaik E."/>
            <person name="Landan G."/>
            <person name="Graur D."/>
            <person name="Arensburger P."/>
            <person name="Atkinson P."/>
            <person name="Beeman R.W."/>
            <person name="Beidler J."/>
            <person name="Brown S.J."/>
            <person name="Demuth J.P."/>
            <person name="Drury D.W."/>
            <person name="Du Y.Z."/>
            <person name="Fujiwara H."/>
            <person name="Lorenzen M."/>
            <person name="Maselli V."/>
            <person name="Osanai M."/>
            <person name="Park Y."/>
            <person name="Robertson H.M."/>
            <person name="Tu Z."/>
            <person name="Wang J.J."/>
            <person name="Wang S."/>
            <person name="Richards S."/>
            <person name="Song H."/>
            <person name="Zhang L."/>
            <person name="Sodergren E."/>
            <person name="Werner D."/>
            <person name="Stanke M."/>
            <person name="Morgenstern B."/>
            <person name="Solovyev V."/>
            <person name="Kosarev P."/>
            <person name="Brown G."/>
            <person name="Chen H.C."/>
            <person name="Ermolaeva O."/>
            <person name="Hlavina W."/>
            <person name="Kapustin Y."/>
            <person name="Kiryutin B."/>
            <person name="Kitts P."/>
            <person name="Maglott D."/>
            <person name="Pruitt K."/>
            <person name="Sapojnikov V."/>
            <person name="Souvorov A."/>
            <person name="Mackey A.J."/>
            <person name="Waterhouse R.M."/>
            <person name="Wyder S."/>
            <person name="Zdobnov E.M."/>
            <person name="Zdobnov E.M."/>
            <person name="Wyder S."/>
            <person name="Kriventseva E.V."/>
            <person name="Kadowaki T."/>
            <person name="Bork P."/>
            <person name="Aranda M."/>
            <person name="Bao R."/>
            <person name="Beermann A."/>
            <person name="Berns N."/>
            <person name="Bolognesi R."/>
            <person name="Bonneton F."/>
            <person name="Bopp D."/>
            <person name="Brown S.J."/>
            <person name="Bucher G."/>
            <person name="Butts T."/>
            <person name="Chaumot A."/>
            <person name="Denell R.E."/>
            <person name="Ferrier D.E."/>
            <person name="Friedrich M."/>
            <person name="Gordon C.M."/>
            <person name="Jindra M."/>
            <person name="Klingler M."/>
            <person name="Lan Q."/>
            <person name="Lattorff H.M."/>
            <person name="Laudet V."/>
            <person name="von Levetsow C."/>
            <person name="Liu Z."/>
            <person name="Lutz R."/>
            <person name="Lynch J.A."/>
            <person name="da Fonseca R.N."/>
            <person name="Posnien N."/>
            <person name="Reuter R."/>
            <person name="Roth S."/>
            <person name="Savard J."/>
            <person name="Schinko J.B."/>
            <person name="Schmitt C."/>
            <person name="Schoppmeier M."/>
            <person name="Schroder R."/>
            <person name="Shippy T.D."/>
            <person name="Simonnet F."/>
            <person name="Marques-Souza H."/>
            <person name="Tautz D."/>
            <person name="Tomoyasu Y."/>
            <person name="Trauner J."/>
            <person name="Van der Zee M."/>
            <person name="Vervoort M."/>
            <person name="Wittkopp N."/>
            <person name="Wimmer E.A."/>
            <person name="Yang X."/>
            <person name="Jones A.K."/>
            <person name="Sattelle D.B."/>
            <person name="Ebert P.R."/>
            <person name="Nelson D."/>
            <person name="Scott J.G."/>
            <person name="Beeman R.W."/>
            <person name="Muthukrishnan S."/>
            <person name="Kramer K.J."/>
            <person name="Arakane Y."/>
            <person name="Beeman R.W."/>
            <person name="Zhu Q."/>
            <person name="Hogenkamp D."/>
            <person name="Dixit R."/>
            <person name="Oppert B."/>
            <person name="Jiang H."/>
            <person name="Zou Z."/>
            <person name="Marshall J."/>
            <person name="Elpidina E."/>
            <person name="Vinokurov K."/>
            <person name="Oppert C."/>
            <person name="Zou Z."/>
            <person name="Evans J."/>
            <person name="Lu Z."/>
            <person name="Zhao P."/>
            <person name="Sumathipala N."/>
            <person name="Altincicek B."/>
            <person name="Vilcinskas A."/>
            <person name="Williams M."/>
            <person name="Hultmark D."/>
            <person name="Hetru C."/>
            <person name="Jiang H."/>
            <person name="Grimmelikhuijzen C.J."/>
            <person name="Hauser F."/>
            <person name="Cazzamali G."/>
            <person name="Williamson M."/>
            <person name="Park Y."/>
            <person name="Li B."/>
            <person name="Tanaka Y."/>
            <person name="Predel R."/>
            <person name="Neupert S."/>
            <person name="Schachtner J."/>
            <person name="Verleyen P."/>
            <person name="Raible F."/>
            <person name="Bork P."/>
            <person name="Friedrich M."/>
            <person name="Walden K.K."/>
            <person name="Robertson H.M."/>
            <person name="Angeli S."/>
            <person name="Foret S."/>
            <person name="Bucher G."/>
            <person name="Schuetz S."/>
            <person name="Maleszka R."/>
            <person name="Wimmer E.A."/>
            <person name="Beeman R.W."/>
            <person name="Lorenzen M."/>
            <person name="Tomoyasu Y."/>
            <person name="Miller S.C."/>
            <person name="Grossmann D."/>
            <person name="Bucher G."/>
        </authorList>
    </citation>
    <scope>NUCLEOTIDE SEQUENCE [LARGE SCALE GENOMIC DNA]</scope>
    <source>
        <strain evidence="2 3">Georgia GA2</strain>
    </source>
</reference>
<keyword evidence="1" id="KW-0472">Membrane</keyword>
<proteinExistence type="predicted"/>
<evidence type="ECO:0000256" key="1">
    <source>
        <dbReference type="SAM" id="Phobius"/>
    </source>
</evidence>
<keyword evidence="3" id="KW-1185">Reference proteome</keyword>
<dbReference type="EMBL" id="KQ973114">
    <property type="protein sequence ID" value="KXZ75670.1"/>
    <property type="molecule type" value="Genomic_DNA"/>
</dbReference>
<feature type="transmembrane region" description="Helical" evidence="1">
    <location>
        <begin position="36"/>
        <end position="58"/>
    </location>
</feature>
<evidence type="ECO:0000313" key="2">
    <source>
        <dbReference type="EMBL" id="KXZ75670.1"/>
    </source>
</evidence>
<keyword evidence="1" id="KW-1133">Transmembrane helix</keyword>